<name>A0A0H3MMG5_ECO7I</name>
<protein>
    <submittedName>
        <fullName evidence="1">Uncharacterized protein</fullName>
    </submittedName>
</protein>
<evidence type="ECO:0000313" key="1">
    <source>
        <dbReference type="EMBL" id="CAR18479.1"/>
    </source>
</evidence>
<organism evidence="1 2">
    <name type="scientific">Escherichia coli O7:K1 (strain IAI39 / ExPEC)</name>
    <dbReference type="NCBI Taxonomy" id="585057"/>
    <lineage>
        <taxon>Bacteria</taxon>
        <taxon>Pseudomonadati</taxon>
        <taxon>Pseudomonadota</taxon>
        <taxon>Gammaproteobacteria</taxon>
        <taxon>Enterobacterales</taxon>
        <taxon>Enterobacteriaceae</taxon>
        <taxon>Escherichia</taxon>
    </lineage>
</organism>
<accession>A0A0H3MMG5</accession>
<evidence type="ECO:0000313" key="2">
    <source>
        <dbReference type="Proteomes" id="UP000000749"/>
    </source>
</evidence>
<dbReference type="AlphaFoldDB" id="A0A0H3MMG5"/>
<dbReference type="HOGENOM" id="CLU_217538_0_0_6"/>
<dbReference type="KEGG" id="ect:ECIAI39_2353"/>
<reference evidence="2" key="1">
    <citation type="journal article" date="2009" name="PLoS Genet.">
        <title>Organised genome dynamics in the Escherichia coli species results in highly diverse adaptive paths.</title>
        <authorList>
            <person name="Touchon M."/>
            <person name="Hoede C."/>
            <person name="Tenaillon O."/>
            <person name="Barbe V."/>
            <person name="Baeriswyl S."/>
            <person name="Bidet P."/>
            <person name="Bingen E."/>
            <person name="Bonacorsi S."/>
            <person name="Bouchier C."/>
            <person name="Bouvet O."/>
            <person name="Calteau A."/>
            <person name="Chiapello H."/>
            <person name="Clermont O."/>
            <person name="Cruveiller S."/>
            <person name="Danchin A."/>
            <person name="Diard M."/>
            <person name="Dossat C."/>
            <person name="Karoui M.E."/>
            <person name="Frapy E."/>
            <person name="Garry L."/>
            <person name="Ghigo J.M."/>
            <person name="Gilles A.M."/>
            <person name="Johnson J."/>
            <person name="Le Bouguenec C."/>
            <person name="Lescat M."/>
            <person name="Mangenot S."/>
            <person name="Martinez-Jehanne V."/>
            <person name="Matic I."/>
            <person name="Nassif X."/>
            <person name="Oztas S."/>
            <person name="Petit M.A."/>
            <person name="Pichon C."/>
            <person name="Rouy Z."/>
            <person name="Ruf C.S."/>
            <person name="Schneider D."/>
            <person name="Tourret J."/>
            <person name="Vacherie B."/>
            <person name="Vallenet D."/>
            <person name="Medigue C."/>
            <person name="Rocha E.P.C."/>
            <person name="Denamur E."/>
        </authorList>
    </citation>
    <scope>NUCLEOTIDE SEQUENCE [LARGE SCALE GENOMIC DNA]</scope>
    <source>
        <strain evidence="2">IAI39 / ExPEC</strain>
    </source>
</reference>
<sequence>MKLIANKRRLLEIMLMLIICEIVNKRYSFSVVAQNNEKCVKKGKKNRMRGIRLK</sequence>
<proteinExistence type="predicted"/>
<gene>
    <name evidence="1" type="ordered locus">ECIAI39_2353</name>
</gene>
<dbReference type="STRING" id="585057.ECIAI39_2353"/>
<dbReference type="EMBL" id="CU928164">
    <property type="protein sequence ID" value="CAR18479.1"/>
    <property type="molecule type" value="Genomic_DNA"/>
</dbReference>
<dbReference type="Proteomes" id="UP000000749">
    <property type="component" value="Chromosome"/>
</dbReference>